<feature type="region of interest" description="Disordered" evidence="1">
    <location>
        <begin position="110"/>
        <end position="149"/>
    </location>
</feature>
<keyword evidence="4" id="KW-1185">Reference proteome</keyword>
<reference evidence="3 4" key="1">
    <citation type="journal article" date="2017" name="Int. J. Parasitol.">
        <title>The genome of the protozoan parasite Cystoisospora suis and a reverse vaccinology approach to identify vaccine candidates.</title>
        <authorList>
            <person name="Palmieri N."/>
            <person name="Shrestha A."/>
            <person name="Ruttkowski B."/>
            <person name="Beck T."/>
            <person name="Vogl C."/>
            <person name="Tomley F."/>
            <person name="Blake D.P."/>
            <person name="Joachim A."/>
        </authorList>
    </citation>
    <scope>NUCLEOTIDE SEQUENCE [LARGE SCALE GENOMIC DNA]</scope>
    <source>
        <strain evidence="3 4">Wien I</strain>
    </source>
</reference>
<dbReference type="Pfam" id="PF03031">
    <property type="entry name" value="NIF"/>
    <property type="match status" value="1"/>
</dbReference>
<dbReference type="GO" id="GO:0090364">
    <property type="term" value="P:regulation of proteasome assembly"/>
    <property type="evidence" value="ECO:0007669"/>
    <property type="project" value="InterPro"/>
</dbReference>
<dbReference type="Gene3D" id="3.40.50.1000">
    <property type="entry name" value="HAD superfamily/HAD-like"/>
    <property type="match status" value="1"/>
</dbReference>
<feature type="domain" description="FCP1 homology" evidence="2">
    <location>
        <begin position="25"/>
        <end position="100"/>
    </location>
</feature>
<dbReference type="Proteomes" id="UP000221165">
    <property type="component" value="Unassembled WGS sequence"/>
</dbReference>
<sequence length="149" mass="17091">MFTVSSSPRGKKKSKSSHSSSSSDLRPPHEVKALEVIWRKFPEYWSASNTLHIDDLSRNFAFNPKNGIKVSAYKRENRQKDGELYFLSFYLKLVADEKDVTKLRHKDWRERVSEEAKKSNNSLSSTTTLIFRNDSQQPPPPPPPSNPSP</sequence>
<protein>
    <submittedName>
        <fullName evidence="3">Had family iiid protein</fullName>
    </submittedName>
</protein>
<dbReference type="GeneID" id="94431590"/>
<evidence type="ECO:0000256" key="1">
    <source>
        <dbReference type="SAM" id="MobiDB-lite"/>
    </source>
</evidence>
<feature type="compositionally biased region" description="Pro residues" evidence="1">
    <location>
        <begin position="137"/>
        <end position="149"/>
    </location>
</feature>
<dbReference type="SUPFAM" id="SSF56784">
    <property type="entry name" value="HAD-like"/>
    <property type="match status" value="1"/>
</dbReference>
<proteinExistence type="predicted"/>
<gene>
    <name evidence="3" type="ORF">CSUI_008245</name>
</gene>
<organism evidence="3 4">
    <name type="scientific">Cystoisospora suis</name>
    <dbReference type="NCBI Taxonomy" id="483139"/>
    <lineage>
        <taxon>Eukaryota</taxon>
        <taxon>Sar</taxon>
        <taxon>Alveolata</taxon>
        <taxon>Apicomplexa</taxon>
        <taxon>Conoidasida</taxon>
        <taxon>Coccidia</taxon>
        <taxon>Eucoccidiorida</taxon>
        <taxon>Eimeriorina</taxon>
        <taxon>Sarcocystidae</taxon>
        <taxon>Cystoisospora</taxon>
    </lineage>
</organism>
<dbReference type="InterPro" id="IPR036412">
    <property type="entry name" value="HAD-like_sf"/>
</dbReference>
<dbReference type="RefSeq" id="XP_067919644.1">
    <property type="nucleotide sequence ID" value="XM_068068379.1"/>
</dbReference>
<dbReference type="InterPro" id="IPR004274">
    <property type="entry name" value="FCP1_dom"/>
</dbReference>
<evidence type="ECO:0000313" key="4">
    <source>
        <dbReference type="Proteomes" id="UP000221165"/>
    </source>
</evidence>
<dbReference type="InterPro" id="IPR051658">
    <property type="entry name" value="UBLCP1"/>
</dbReference>
<dbReference type="EMBL" id="MIGC01004571">
    <property type="protein sequence ID" value="PHJ17930.1"/>
    <property type="molecule type" value="Genomic_DNA"/>
</dbReference>
<accession>A0A2C6KAF4</accession>
<feature type="region of interest" description="Disordered" evidence="1">
    <location>
        <begin position="1"/>
        <end position="28"/>
    </location>
</feature>
<dbReference type="PANTHER" id="PTHR48493:SF1">
    <property type="entry name" value="UBIQUITIN-LIKE DOMAIN-CONTAINING CTD PHOSPHATASE 1"/>
    <property type="match status" value="1"/>
</dbReference>
<dbReference type="VEuPathDB" id="ToxoDB:CSUI_008245"/>
<evidence type="ECO:0000259" key="2">
    <source>
        <dbReference type="Pfam" id="PF03031"/>
    </source>
</evidence>
<name>A0A2C6KAF4_9APIC</name>
<dbReference type="AlphaFoldDB" id="A0A2C6KAF4"/>
<comment type="caution">
    <text evidence="3">The sequence shown here is derived from an EMBL/GenBank/DDBJ whole genome shotgun (WGS) entry which is preliminary data.</text>
</comment>
<dbReference type="InterPro" id="IPR023214">
    <property type="entry name" value="HAD_sf"/>
</dbReference>
<feature type="compositionally biased region" description="Low complexity" evidence="1">
    <location>
        <begin position="119"/>
        <end position="129"/>
    </location>
</feature>
<dbReference type="PANTHER" id="PTHR48493">
    <property type="entry name" value="UBIQUITIN-LIKE DOMAIN-CONTAINING CTD PHOSPHATASE 1"/>
    <property type="match status" value="1"/>
</dbReference>
<evidence type="ECO:0000313" key="3">
    <source>
        <dbReference type="EMBL" id="PHJ17930.1"/>
    </source>
</evidence>
<dbReference type="OrthoDB" id="1711508at2759"/>